<evidence type="ECO:0000259" key="7">
    <source>
        <dbReference type="Pfam" id="PF01028"/>
    </source>
</evidence>
<dbReference type="Gene3D" id="3.30.66.10">
    <property type="entry name" value="DNA topoisomerase I domain"/>
    <property type="match status" value="1"/>
</dbReference>
<dbReference type="EC" id="5.6.2.1" evidence="3"/>
<dbReference type="InterPro" id="IPR001631">
    <property type="entry name" value="TopoI"/>
</dbReference>
<evidence type="ECO:0000256" key="2">
    <source>
        <dbReference type="ARBA" id="ARBA00006645"/>
    </source>
</evidence>
<dbReference type="PRINTS" id="PR00416">
    <property type="entry name" value="EUTPISMRASEI"/>
</dbReference>
<feature type="domain" description="DNA topoisomerase I catalytic core eukaryotic-type" evidence="7">
    <location>
        <begin position="92"/>
        <end position="308"/>
    </location>
</feature>
<accession>A0A1S1U7F9</accession>
<reference evidence="9 10" key="1">
    <citation type="submission" date="2015-06" db="EMBL/GenBank/DDBJ databases">
        <title>Draft genome sequencing of a biphenyl-degrading bacterium, Janthinobacterium lividum MEG1.</title>
        <authorList>
            <person name="Shimodaira J."/>
            <person name="Hatta T."/>
        </authorList>
    </citation>
    <scope>NUCLEOTIDE SEQUENCE [LARGE SCALE GENOMIC DNA]</scope>
    <source>
        <strain evidence="9 10">MEG1</strain>
    </source>
</reference>
<sequence>MEISATATARAAGLRYTGDYQSGIIRLGQPGKFRYRDADGQLLRDTATLTRIKALAIPPAWTHVWICPRANGHLQATGRDARGRKQYRYHARWRQVRDEAKYERMLSFGRALPAIRAAVARGMQLPGLPRGKVLATIVHLLELTLMRIGNEEYARTNKSFGLTTLRTRHVQVDGSAVAFHFKGKSGVRHAIRLSDRRLARVLQRMRELPGQELFQYVDEDGERHGVDSGDVNDYLREVTGEEYTAKDFRTWSGTLLAALALQAFEQVDSEAQAKKNIVQAIESVAKKLGNTPSICRKCYVHPAVLEAYLDGSLWEGMRARARQQLQEDLPALAPEETAVLALLQQRLQGTVKSGARAAAGTGPTV</sequence>
<comment type="caution">
    <text evidence="9">The sequence shown here is derived from an EMBL/GenBank/DDBJ whole genome shotgun (WGS) entry which is preliminary data.</text>
</comment>
<evidence type="ECO:0000256" key="5">
    <source>
        <dbReference type="ARBA" id="ARBA00023125"/>
    </source>
</evidence>
<comment type="catalytic activity">
    <reaction evidence="1">
        <text>ATP-independent breakage of single-stranded DNA, followed by passage and rejoining.</text>
        <dbReference type="EC" id="5.6.2.1"/>
    </reaction>
</comment>
<dbReference type="InterPro" id="IPR049331">
    <property type="entry name" value="Top1B_N_bact"/>
</dbReference>
<evidence type="ECO:0000256" key="6">
    <source>
        <dbReference type="ARBA" id="ARBA00023235"/>
    </source>
</evidence>
<protein>
    <recommendedName>
        <fullName evidence="3">DNA topoisomerase</fullName>
        <ecNumber evidence="3">5.6.2.1</ecNumber>
    </recommendedName>
</protein>
<dbReference type="InterPro" id="IPR014711">
    <property type="entry name" value="TopoI_cat_a-hlx-sub_euk"/>
</dbReference>
<comment type="similarity">
    <text evidence="2">Belongs to the type IB topoisomerase family.</text>
</comment>
<proteinExistence type="inferred from homology"/>
<dbReference type="GO" id="GO:0003917">
    <property type="term" value="F:DNA topoisomerase type I (single strand cut, ATP-independent) activity"/>
    <property type="evidence" value="ECO:0007669"/>
    <property type="project" value="UniProtKB-EC"/>
</dbReference>
<feature type="domain" description="DNA topoisomerase IB N-terminal" evidence="8">
    <location>
        <begin position="32"/>
        <end position="80"/>
    </location>
</feature>
<dbReference type="Pfam" id="PF21338">
    <property type="entry name" value="Top1B_N_bact"/>
    <property type="match status" value="1"/>
</dbReference>
<dbReference type="InterPro" id="IPR035447">
    <property type="entry name" value="DNA_topo_I_N_sf"/>
</dbReference>
<dbReference type="SUPFAM" id="SSF56349">
    <property type="entry name" value="DNA breaking-rejoining enzymes"/>
    <property type="match status" value="1"/>
</dbReference>
<organism evidence="9 10">
    <name type="scientific">Janthinobacterium lividum</name>
    <dbReference type="NCBI Taxonomy" id="29581"/>
    <lineage>
        <taxon>Bacteria</taxon>
        <taxon>Pseudomonadati</taxon>
        <taxon>Pseudomonadota</taxon>
        <taxon>Betaproteobacteria</taxon>
        <taxon>Burkholderiales</taxon>
        <taxon>Oxalobacteraceae</taxon>
        <taxon>Janthinobacterium</taxon>
    </lineage>
</organism>
<evidence type="ECO:0000256" key="3">
    <source>
        <dbReference type="ARBA" id="ARBA00012891"/>
    </source>
</evidence>
<evidence type="ECO:0000313" key="9">
    <source>
        <dbReference type="EMBL" id="OHV96049.1"/>
    </source>
</evidence>
<dbReference type="InterPro" id="IPR013500">
    <property type="entry name" value="TopoI_cat_euk"/>
</dbReference>
<dbReference type="Gene3D" id="3.90.15.10">
    <property type="entry name" value="Topoisomerase I, Chain A, domain 3"/>
    <property type="match status" value="1"/>
</dbReference>
<dbReference type="EMBL" id="LFKP01000008">
    <property type="protein sequence ID" value="OHV96049.1"/>
    <property type="molecule type" value="Genomic_DNA"/>
</dbReference>
<name>A0A1S1U7F9_9BURK</name>
<keyword evidence="5" id="KW-0238">DNA-binding</keyword>
<evidence type="ECO:0000256" key="4">
    <source>
        <dbReference type="ARBA" id="ARBA00023029"/>
    </source>
</evidence>
<dbReference type="AlphaFoldDB" id="A0A1S1U7F9"/>
<dbReference type="GO" id="GO:0006265">
    <property type="term" value="P:DNA topological change"/>
    <property type="evidence" value="ECO:0007669"/>
    <property type="project" value="InterPro"/>
</dbReference>
<dbReference type="RefSeq" id="WP_071077522.1">
    <property type="nucleotide sequence ID" value="NZ_LFKP01000008.1"/>
</dbReference>
<evidence type="ECO:0000259" key="8">
    <source>
        <dbReference type="Pfam" id="PF21338"/>
    </source>
</evidence>
<dbReference type="Gene3D" id="1.10.132.120">
    <property type="match status" value="1"/>
</dbReference>
<dbReference type="GO" id="GO:0003677">
    <property type="term" value="F:DNA binding"/>
    <property type="evidence" value="ECO:0007669"/>
    <property type="project" value="UniProtKB-KW"/>
</dbReference>
<evidence type="ECO:0000256" key="1">
    <source>
        <dbReference type="ARBA" id="ARBA00000213"/>
    </source>
</evidence>
<keyword evidence="4" id="KW-0799">Topoisomerase</keyword>
<evidence type="ECO:0000313" key="10">
    <source>
        <dbReference type="Proteomes" id="UP000179840"/>
    </source>
</evidence>
<gene>
    <name evidence="9" type="ORF">AKG95_14500</name>
</gene>
<dbReference type="SUPFAM" id="SSF55869">
    <property type="entry name" value="DNA topoisomerase I domain"/>
    <property type="match status" value="1"/>
</dbReference>
<dbReference type="Proteomes" id="UP000179840">
    <property type="component" value="Unassembled WGS sequence"/>
</dbReference>
<dbReference type="Pfam" id="PF01028">
    <property type="entry name" value="Topoisom_I"/>
    <property type="match status" value="1"/>
</dbReference>
<keyword evidence="6 9" id="KW-0413">Isomerase</keyword>
<dbReference type="InterPro" id="IPR011010">
    <property type="entry name" value="DNA_brk_join_enz"/>
</dbReference>
<dbReference type="PROSITE" id="PS52038">
    <property type="entry name" value="TOPO_IB_2"/>
    <property type="match status" value="1"/>
</dbReference>